<protein>
    <recommendedName>
        <fullName evidence="11">Amino acid transporter transmembrane domain-containing protein</fullName>
    </recommendedName>
</protein>
<evidence type="ECO:0000256" key="2">
    <source>
        <dbReference type="ARBA" id="ARBA00022448"/>
    </source>
</evidence>
<dbReference type="PANTHER" id="PTHR48017">
    <property type="entry name" value="OS05G0424000 PROTEIN-RELATED"/>
    <property type="match status" value="1"/>
</dbReference>
<dbReference type="InterPro" id="IPR013057">
    <property type="entry name" value="AA_transpt_TM"/>
</dbReference>
<evidence type="ECO:0000256" key="10">
    <source>
        <dbReference type="SAM" id="Phobius"/>
    </source>
</evidence>
<feature type="transmembrane region" description="Helical" evidence="10">
    <location>
        <begin position="59"/>
        <end position="84"/>
    </location>
</feature>
<dbReference type="EMBL" id="JBJUIK010000010">
    <property type="protein sequence ID" value="KAL3515381.1"/>
    <property type="molecule type" value="Genomic_DNA"/>
</dbReference>
<keyword evidence="6" id="KW-0029">Amino-acid transport</keyword>
<keyword evidence="4 10" id="KW-0812">Transmembrane</keyword>
<dbReference type="GO" id="GO:0006865">
    <property type="term" value="P:amino acid transport"/>
    <property type="evidence" value="ECO:0007669"/>
    <property type="project" value="UniProtKB-KW"/>
</dbReference>
<keyword evidence="13" id="KW-1185">Reference proteome</keyword>
<accession>A0ABD2Z993</accession>
<dbReference type="Proteomes" id="UP001630127">
    <property type="component" value="Unassembled WGS sequence"/>
</dbReference>
<evidence type="ECO:0000256" key="1">
    <source>
        <dbReference type="ARBA" id="ARBA00004236"/>
    </source>
</evidence>
<reference evidence="12 13" key="1">
    <citation type="submission" date="2024-11" db="EMBL/GenBank/DDBJ databases">
        <title>A near-complete genome assembly of Cinchona calisaya.</title>
        <authorList>
            <person name="Lian D.C."/>
            <person name="Zhao X.W."/>
            <person name="Wei L."/>
        </authorList>
    </citation>
    <scope>NUCLEOTIDE SEQUENCE [LARGE SCALE GENOMIC DNA]</scope>
    <source>
        <tissue evidence="12">Nenye</tissue>
    </source>
</reference>
<evidence type="ECO:0000313" key="13">
    <source>
        <dbReference type="Proteomes" id="UP001630127"/>
    </source>
</evidence>
<organism evidence="12 13">
    <name type="scientific">Cinchona calisaya</name>
    <dbReference type="NCBI Taxonomy" id="153742"/>
    <lineage>
        <taxon>Eukaryota</taxon>
        <taxon>Viridiplantae</taxon>
        <taxon>Streptophyta</taxon>
        <taxon>Embryophyta</taxon>
        <taxon>Tracheophyta</taxon>
        <taxon>Spermatophyta</taxon>
        <taxon>Magnoliopsida</taxon>
        <taxon>eudicotyledons</taxon>
        <taxon>Gunneridae</taxon>
        <taxon>Pentapetalae</taxon>
        <taxon>asterids</taxon>
        <taxon>lamiids</taxon>
        <taxon>Gentianales</taxon>
        <taxon>Rubiaceae</taxon>
        <taxon>Cinchonoideae</taxon>
        <taxon>Cinchoneae</taxon>
        <taxon>Cinchona</taxon>
    </lineage>
</organism>
<feature type="domain" description="Amino acid transporter transmembrane" evidence="11">
    <location>
        <begin position="28"/>
        <end position="461"/>
    </location>
</feature>
<sequence>MQGNNSSFGVERAYDDSKFDDDGRVKRTGTLMTASAHIITTVIGSGVLSLAWATAQLGWIAGPVALMTFSIITWFTSVLLADCYRSPDPITGRRNYTYMEAVRANLGGGKFQLCGIAQYGTLVGATIGYTITSSISMVAVKRSNCFHKHHIRVGCHTSNNFFIILFGLIQVILSQIPNFHKLWVLSIIAAIMSFAYSSIGLGLSIAEIAGGAHPQTSLTGIPIGNGMTGMDKMWNTFSALGDIAFAYAFSIVLVEIQDTLKSIPPENKVMKKATFIGISISTIFYMLCGLFGYAAFGNNAPGNMLTGFGFFEPFWLVDLANVCIMVHLVGAYQVLCQPIYAFVESWSKRKWPDSTFMTKESMIDLPGCGIFSFSMFRLVWRTTYVIFTTVVAMIFPNFNHIVGLVGAASFWPLTIFFPIEMYIAQRKIHKFSFTWIWMEILSFGCLVISLLAAAGSIQGLIEHLDTLKPFKSQS</sequence>
<feature type="transmembrane region" description="Helical" evidence="10">
    <location>
        <begin position="275"/>
        <end position="296"/>
    </location>
</feature>
<evidence type="ECO:0000256" key="7">
    <source>
        <dbReference type="ARBA" id="ARBA00022989"/>
    </source>
</evidence>
<evidence type="ECO:0000256" key="3">
    <source>
        <dbReference type="ARBA" id="ARBA00022475"/>
    </source>
</evidence>
<dbReference type="GO" id="GO:0005886">
    <property type="term" value="C:plasma membrane"/>
    <property type="evidence" value="ECO:0007669"/>
    <property type="project" value="UniProtKB-SubCell"/>
</dbReference>
<comment type="subcellular location">
    <subcellularLocation>
        <location evidence="1">Cell membrane</location>
    </subcellularLocation>
</comment>
<keyword evidence="7 10" id="KW-1133">Transmembrane helix</keyword>
<feature type="transmembrane region" description="Helical" evidence="10">
    <location>
        <begin position="234"/>
        <end position="254"/>
    </location>
</feature>
<name>A0ABD2Z993_9GENT</name>
<keyword evidence="3" id="KW-1003">Cell membrane</keyword>
<dbReference type="Pfam" id="PF01490">
    <property type="entry name" value="Aa_trans"/>
    <property type="match status" value="1"/>
</dbReference>
<evidence type="ECO:0000256" key="6">
    <source>
        <dbReference type="ARBA" id="ARBA00022970"/>
    </source>
</evidence>
<evidence type="ECO:0000259" key="11">
    <source>
        <dbReference type="Pfam" id="PF01490"/>
    </source>
</evidence>
<proteinExistence type="inferred from homology"/>
<comment type="caution">
    <text evidence="12">The sequence shown here is derived from an EMBL/GenBank/DDBJ whole genome shotgun (WGS) entry which is preliminary data.</text>
</comment>
<feature type="transmembrane region" description="Helical" evidence="10">
    <location>
        <begin position="34"/>
        <end position="53"/>
    </location>
</feature>
<evidence type="ECO:0000256" key="9">
    <source>
        <dbReference type="ARBA" id="ARBA00061463"/>
    </source>
</evidence>
<dbReference type="FunFam" id="1.20.1740.10:FF:000055">
    <property type="entry name" value="Amino acid permease 6"/>
    <property type="match status" value="1"/>
</dbReference>
<gene>
    <name evidence="12" type="ORF">ACH5RR_022283</name>
</gene>
<feature type="transmembrane region" description="Helical" evidence="10">
    <location>
        <begin position="316"/>
        <end position="343"/>
    </location>
</feature>
<keyword evidence="2" id="KW-0813">Transport</keyword>
<comment type="similarity">
    <text evidence="9">Belongs to the amino acid/polyamine transporter 2 family. Amino acid/auxin permease (AAAP) (TC 2.A.18.2) subfamily.</text>
</comment>
<dbReference type="GO" id="GO:0015293">
    <property type="term" value="F:symporter activity"/>
    <property type="evidence" value="ECO:0007669"/>
    <property type="project" value="UniProtKB-KW"/>
</dbReference>
<keyword evidence="8 10" id="KW-0472">Membrane</keyword>
<evidence type="ECO:0000256" key="4">
    <source>
        <dbReference type="ARBA" id="ARBA00022692"/>
    </source>
</evidence>
<evidence type="ECO:0000313" key="12">
    <source>
        <dbReference type="EMBL" id="KAL3515381.1"/>
    </source>
</evidence>
<feature type="transmembrane region" description="Helical" evidence="10">
    <location>
        <begin position="182"/>
        <end position="206"/>
    </location>
</feature>
<dbReference type="AlphaFoldDB" id="A0ABD2Z993"/>
<evidence type="ECO:0000256" key="8">
    <source>
        <dbReference type="ARBA" id="ARBA00023136"/>
    </source>
</evidence>
<feature type="transmembrane region" description="Helical" evidence="10">
    <location>
        <begin position="401"/>
        <end position="423"/>
    </location>
</feature>
<keyword evidence="5" id="KW-0769">Symport</keyword>
<feature type="transmembrane region" description="Helical" evidence="10">
    <location>
        <begin position="435"/>
        <end position="461"/>
    </location>
</feature>
<evidence type="ECO:0000256" key="5">
    <source>
        <dbReference type="ARBA" id="ARBA00022847"/>
    </source>
</evidence>